<accession>A0A3N0VKW6</accession>
<dbReference type="InterPro" id="IPR001279">
    <property type="entry name" value="Metallo-B-lactamas"/>
</dbReference>
<evidence type="ECO:0000313" key="7">
    <source>
        <dbReference type="Proteomes" id="UP000282106"/>
    </source>
</evidence>
<dbReference type="Pfam" id="PF00753">
    <property type="entry name" value="Lactamase_B"/>
    <property type="match status" value="1"/>
</dbReference>
<dbReference type="InterPro" id="IPR051013">
    <property type="entry name" value="MBL_superfamily_lactonases"/>
</dbReference>
<keyword evidence="7" id="KW-1185">Reference proteome</keyword>
<keyword evidence="2" id="KW-0479">Metal-binding</keyword>
<dbReference type="CDD" id="cd07742">
    <property type="entry name" value="metallo-hydrolase-like_MBL-fold"/>
    <property type="match status" value="1"/>
</dbReference>
<protein>
    <submittedName>
        <fullName evidence="6">MBL fold metallo-hydrolase</fullName>
    </submittedName>
</protein>
<dbReference type="PANTHER" id="PTHR42978">
    <property type="entry name" value="QUORUM-QUENCHING LACTONASE YTNP-RELATED-RELATED"/>
    <property type="match status" value="1"/>
</dbReference>
<evidence type="ECO:0000256" key="4">
    <source>
        <dbReference type="ARBA" id="ARBA00022833"/>
    </source>
</evidence>
<sequence>MCPHGRRLMQGEGGWLEPAQIVCHCWLIEGRKGLTLVDTGLGTAQVQGMVHAHLKALMRPTLDLRETALAQVVKLGFKAADVRHIVLTHLDFDHAGALADFPEAEVHVHAPELTAAAHPQSLIEKQRYEARLWAHGPKWVRHSTAGERWNGFEAVRALGDSDDEILLLPLAGHTRGHAGVAARDQDGGWRLHCGDAYFFHTEVETAGRCPPGLNLFQTLLAVDNPARKTNQARLRQLNAQGGVALNSAHCPHEYRRDTAA</sequence>
<evidence type="ECO:0000259" key="5">
    <source>
        <dbReference type="SMART" id="SM00849"/>
    </source>
</evidence>
<evidence type="ECO:0000256" key="3">
    <source>
        <dbReference type="ARBA" id="ARBA00022801"/>
    </source>
</evidence>
<evidence type="ECO:0000313" key="6">
    <source>
        <dbReference type="EMBL" id="ROH93351.1"/>
    </source>
</evidence>
<dbReference type="Gene3D" id="3.60.15.10">
    <property type="entry name" value="Ribonuclease Z/Hydroxyacylglutathione hydrolase-like"/>
    <property type="match status" value="1"/>
</dbReference>
<name>A0A3N0VKW6_9GAMM</name>
<dbReference type="AlphaFoldDB" id="A0A3N0VKW6"/>
<gene>
    <name evidence="6" type="ORF">ED208_02175</name>
</gene>
<organism evidence="6 7">
    <name type="scientific">Stagnimonas aquatica</name>
    <dbReference type="NCBI Taxonomy" id="2689987"/>
    <lineage>
        <taxon>Bacteria</taxon>
        <taxon>Pseudomonadati</taxon>
        <taxon>Pseudomonadota</taxon>
        <taxon>Gammaproteobacteria</taxon>
        <taxon>Nevskiales</taxon>
        <taxon>Nevskiaceae</taxon>
        <taxon>Stagnimonas</taxon>
    </lineage>
</organism>
<dbReference type="GO" id="GO:0016787">
    <property type="term" value="F:hydrolase activity"/>
    <property type="evidence" value="ECO:0007669"/>
    <property type="project" value="UniProtKB-KW"/>
</dbReference>
<dbReference type="Proteomes" id="UP000282106">
    <property type="component" value="Unassembled WGS sequence"/>
</dbReference>
<reference evidence="6 7" key="1">
    <citation type="submission" date="2018-10" db="EMBL/GenBank/DDBJ databases">
        <authorList>
            <person name="Chen W.-M."/>
        </authorList>
    </citation>
    <scope>NUCLEOTIDE SEQUENCE [LARGE SCALE GENOMIC DNA]</scope>
    <source>
        <strain evidence="6 7">THS-13</strain>
    </source>
</reference>
<proteinExistence type="inferred from homology"/>
<evidence type="ECO:0000256" key="2">
    <source>
        <dbReference type="ARBA" id="ARBA00022723"/>
    </source>
</evidence>
<dbReference type="InterPro" id="IPR036866">
    <property type="entry name" value="RibonucZ/Hydroxyglut_hydro"/>
</dbReference>
<comment type="caution">
    <text evidence="6">The sequence shown here is derived from an EMBL/GenBank/DDBJ whole genome shotgun (WGS) entry which is preliminary data.</text>
</comment>
<dbReference type="EMBL" id="RJVO01000001">
    <property type="protein sequence ID" value="ROH93351.1"/>
    <property type="molecule type" value="Genomic_DNA"/>
</dbReference>
<dbReference type="PANTHER" id="PTHR42978:SF3">
    <property type="entry name" value="BLR3078 PROTEIN"/>
    <property type="match status" value="1"/>
</dbReference>
<dbReference type="SUPFAM" id="SSF56281">
    <property type="entry name" value="Metallo-hydrolase/oxidoreductase"/>
    <property type="match status" value="1"/>
</dbReference>
<dbReference type="GO" id="GO:0046872">
    <property type="term" value="F:metal ion binding"/>
    <property type="evidence" value="ECO:0007669"/>
    <property type="project" value="UniProtKB-KW"/>
</dbReference>
<keyword evidence="3 6" id="KW-0378">Hydrolase</keyword>
<dbReference type="SMART" id="SM00849">
    <property type="entry name" value="Lactamase_B"/>
    <property type="match status" value="1"/>
</dbReference>
<comment type="similarity">
    <text evidence="1">Belongs to the metallo-beta-lactamase superfamily.</text>
</comment>
<feature type="domain" description="Metallo-beta-lactamase" evidence="5">
    <location>
        <begin position="22"/>
        <end position="249"/>
    </location>
</feature>
<keyword evidence="4" id="KW-0862">Zinc</keyword>
<evidence type="ECO:0000256" key="1">
    <source>
        <dbReference type="ARBA" id="ARBA00007749"/>
    </source>
</evidence>
<dbReference type="InParanoid" id="A0A3N0VKW6"/>